<dbReference type="PROSITE" id="PS00197">
    <property type="entry name" value="2FE2S_FER_1"/>
    <property type="match status" value="1"/>
</dbReference>
<dbReference type="Gene3D" id="1.10.150.120">
    <property type="entry name" value="[2Fe-2S]-binding domain"/>
    <property type="match status" value="1"/>
</dbReference>
<dbReference type="PANTHER" id="PTHR44379:SF5">
    <property type="entry name" value="OXIDOREDUCTASE WITH IRON-SULFUR SUBUNIT"/>
    <property type="match status" value="1"/>
</dbReference>
<gene>
    <name evidence="8" type="primary">cutS</name>
    <name evidence="7" type="ORF">Enr10x_13530</name>
    <name evidence="8" type="ORF">Pan153_25020</name>
</gene>
<feature type="domain" description="2Fe-2S ferredoxin-type" evidence="6">
    <location>
        <begin position="5"/>
        <end position="81"/>
    </location>
</feature>
<reference evidence="8 10" key="1">
    <citation type="submission" date="2019-02" db="EMBL/GenBank/DDBJ databases">
        <title>Deep-cultivation of Planctomycetes and their phenomic and genomic characterization uncovers novel biology.</title>
        <authorList>
            <person name="Wiegand S."/>
            <person name="Jogler M."/>
            <person name="Boedeker C."/>
            <person name="Pinto D."/>
            <person name="Vollmers J."/>
            <person name="Rivas-Marin E."/>
            <person name="Kohn T."/>
            <person name="Peeters S.H."/>
            <person name="Heuer A."/>
            <person name="Rast P."/>
            <person name="Oberbeckmann S."/>
            <person name="Bunk B."/>
            <person name="Jeske O."/>
            <person name="Meyerdierks A."/>
            <person name="Storesund J.E."/>
            <person name="Kallscheuer N."/>
            <person name="Luecker S."/>
            <person name="Lage O.M."/>
            <person name="Pohl T."/>
            <person name="Merkel B.J."/>
            <person name="Hornburger P."/>
            <person name="Mueller R.-W."/>
            <person name="Bruemmer F."/>
            <person name="Labrenz M."/>
            <person name="Spormann A.M."/>
            <person name="Op den Camp H."/>
            <person name="Overmann J."/>
            <person name="Amann R."/>
            <person name="Jetten M.S.M."/>
            <person name="Mascher T."/>
            <person name="Medema M.H."/>
            <person name="Devos D.P."/>
            <person name="Kaster A.-K."/>
            <person name="Ovreas L."/>
            <person name="Rohde M."/>
            <person name="Galperin M.Y."/>
            <person name="Jogler C."/>
        </authorList>
    </citation>
    <scope>NUCLEOTIDE SEQUENCE [LARGE SCALE GENOMIC DNA]</scope>
    <source>
        <strain evidence="7 9">Enr10</strain>
        <strain evidence="8 10">Pan153</strain>
    </source>
</reference>
<evidence type="ECO:0000256" key="3">
    <source>
        <dbReference type="ARBA" id="ARBA00023002"/>
    </source>
</evidence>
<dbReference type="InterPro" id="IPR012675">
    <property type="entry name" value="Beta-grasp_dom_sf"/>
</dbReference>
<evidence type="ECO:0000256" key="4">
    <source>
        <dbReference type="ARBA" id="ARBA00023004"/>
    </source>
</evidence>
<evidence type="ECO:0000259" key="6">
    <source>
        <dbReference type="PROSITE" id="PS51085"/>
    </source>
</evidence>
<dbReference type="RefSeq" id="WP_145105223.1">
    <property type="nucleotide sequence ID" value="NZ_CP036277.1"/>
</dbReference>
<dbReference type="InterPro" id="IPR036010">
    <property type="entry name" value="2Fe-2S_ferredoxin-like_sf"/>
</dbReference>
<dbReference type="AlphaFoldDB" id="A0A518A2P2"/>
<dbReference type="PROSITE" id="PS51085">
    <property type="entry name" value="2FE2S_FER_2"/>
    <property type="match status" value="1"/>
</dbReference>
<dbReference type="GO" id="GO:0043885">
    <property type="term" value="F:anaerobic carbon-monoxide dehydrogenase activity"/>
    <property type="evidence" value="ECO:0007669"/>
    <property type="project" value="UniProtKB-EC"/>
</dbReference>
<keyword evidence="4" id="KW-0408">Iron</keyword>
<evidence type="ECO:0000256" key="5">
    <source>
        <dbReference type="ARBA" id="ARBA00023014"/>
    </source>
</evidence>
<dbReference type="EC" id="1.2.7.4" evidence="8"/>
<dbReference type="InterPro" id="IPR051452">
    <property type="entry name" value="Diverse_Oxidoreductases"/>
</dbReference>
<dbReference type="Proteomes" id="UP000320839">
    <property type="component" value="Chromosome"/>
</dbReference>
<dbReference type="FunFam" id="1.10.150.120:FF:000003">
    <property type="entry name" value="Carbon monoxide dehydrogenase, small subunit"/>
    <property type="match status" value="1"/>
</dbReference>
<keyword evidence="2" id="KW-0479">Metal-binding</keyword>
<sequence length="168" mass="18049">MAKKRIVTATINGREEEFLCQPRQTLLEVLRNTLNLTGAKEGCSNGNCGACSVIMDGKAVNTCMVLAVEAEGAEIETIEGLAPHDGLDPLQEAFLENAALQCGICTPGYIMAAKAFLEENPNPTEEEIRFSMAGNLCRCTGYDKIVRAIQQAACERSGQTASCEKETV</sequence>
<dbReference type="Proteomes" id="UP000315647">
    <property type="component" value="Chromosome"/>
</dbReference>
<evidence type="ECO:0000313" key="9">
    <source>
        <dbReference type="Proteomes" id="UP000315647"/>
    </source>
</evidence>
<keyword evidence="5" id="KW-0411">Iron-sulfur</keyword>
<dbReference type="GO" id="GO:0046872">
    <property type="term" value="F:metal ion binding"/>
    <property type="evidence" value="ECO:0007669"/>
    <property type="project" value="UniProtKB-KW"/>
</dbReference>
<dbReference type="InterPro" id="IPR001041">
    <property type="entry name" value="2Fe-2S_ferredoxin-type"/>
</dbReference>
<accession>A0A518FNC0</accession>
<evidence type="ECO:0000256" key="2">
    <source>
        <dbReference type="ARBA" id="ARBA00022723"/>
    </source>
</evidence>
<name>A0A518A2P2_9PLAN</name>
<keyword evidence="3 8" id="KW-0560">Oxidoreductase</keyword>
<dbReference type="PANTHER" id="PTHR44379">
    <property type="entry name" value="OXIDOREDUCTASE WITH IRON-SULFUR SUBUNIT"/>
    <property type="match status" value="1"/>
</dbReference>
<dbReference type="GO" id="GO:0051537">
    <property type="term" value="F:2 iron, 2 sulfur cluster binding"/>
    <property type="evidence" value="ECO:0007669"/>
    <property type="project" value="UniProtKB-KW"/>
</dbReference>
<accession>A0A518A2P2</accession>
<evidence type="ECO:0000313" key="10">
    <source>
        <dbReference type="Proteomes" id="UP000320839"/>
    </source>
</evidence>
<evidence type="ECO:0000313" key="7">
    <source>
        <dbReference type="EMBL" id="QDT26055.1"/>
    </source>
</evidence>
<dbReference type="Gene3D" id="3.10.20.30">
    <property type="match status" value="1"/>
</dbReference>
<dbReference type="FunFam" id="3.10.20.30:FF:000020">
    <property type="entry name" value="Xanthine dehydrogenase iron-sulfur subunit"/>
    <property type="match status" value="1"/>
</dbReference>
<organism evidence="8 10">
    <name type="scientific">Gimesia panareensis</name>
    <dbReference type="NCBI Taxonomy" id="2527978"/>
    <lineage>
        <taxon>Bacteria</taxon>
        <taxon>Pseudomonadati</taxon>
        <taxon>Planctomycetota</taxon>
        <taxon>Planctomycetia</taxon>
        <taxon>Planctomycetales</taxon>
        <taxon>Planctomycetaceae</taxon>
        <taxon>Gimesia</taxon>
    </lineage>
</organism>
<dbReference type="SUPFAM" id="SSF54292">
    <property type="entry name" value="2Fe-2S ferredoxin-like"/>
    <property type="match status" value="1"/>
</dbReference>
<dbReference type="InterPro" id="IPR002888">
    <property type="entry name" value="2Fe-2S-bd"/>
</dbReference>
<protein>
    <submittedName>
        <fullName evidence="8">Carbon monoxide dehydrogenase small chain</fullName>
        <ecNumber evidence="8">1.2.7.4</ecNumber>
    </submittedName>
</protein>
<evidence type="ECO:0000256" key="1">
    <source>
        <dbReference type="ARBA" id="ARBA00022714"/>
    </source>
</evidence>
<proteinExistence type="predicted"/>
<keyword evidence="9" id="KW-1185">Reference proteome</keyword>
<dbReference type="EMBL" id="CP036317">
    <property type="protein sequence ID" value="QDV17846.1"/>
    <property type="molecule type" value="Genomic_DNA"/>
</dbReference>
<accession>A0A517Q351</accession>
<evidence type="ECO:0000313" key="8">
    <source>
        <dbReference type="EMBL" id="QDV17846.1"/>
    </source>
</evidence>
<keyword evidence="1" id="KW-0001">2Fe-2S</keyword>
<dbReference type="Pfam" id="PF01799">
    <property type="entry name" value="Fer2_2"/>
    <property type="match status" value="1"/>
</dbReference>
<dbReference type="CDD" id="cd00207">
    <property type="entry name" value="fer2"/>
    <property type="match status" value="1"/>
</dbReference>
<dbReference type="Pfam" id="PF00111">
    <property type="entry name" value="Fer2"/>
    <property type="match status" value="1"/>
</dbReference>
<dbReference type="OrthoDB" id="9796880at2"/>
<dbReference type="InterPro" id="IPR006058">
    <property type="entry name" value="2Fe2S_fd_BS"/>
</dbReference>
<dbReference type="EMBL" id="CP037421">
    <property type="protein sequence ID" value="QDT26055.1"/>
    <property type="molecule type" value="Genomic_DNA"/>
</dbReference>
<dbReference type="InterPro" id="IPR036884">
    <property type="entry name" value="2Fe-2S-bd_dom_sf"/>
</dbReference>
<dbReference type="SUPFAM" id="SSF47741">
    <property type="entry name" value="CO dehydrogenase ISP C-domain like"/>
    <property type="match status" value="1"/>
</dbReference>